<sequence length="110" mass="12589">MEMFNTNETEAQQRTSGDSHCPDGELEPELKAEDINFEVFLKEAALAVTAYASDAWSPIFSQSLDYENFLLERFDALLNELLQQEEVLKAIKSEMLEKLKVVSRSLQQKD</sequence>
<dbReference type="Proteomes" id="UP001642483">
    <property type="component" value="Unassembled WGS sequence"/>
</dbReference>
<gene>
    <name evidence="2" type="ORF">CVLEPA_LOCUS21784</name>
</gene>
<proteinExistence type="predicted"/>
<feature type="region of interest" description="Disordered" evidence="1">
    <location>
        <begin position="1"/>
        <end position="28"/>
    </location>
</feature>
<reference evidence="2 3" key="1">
    <citation type="submission" date="2024-02" db="EMBL/GenBank/DDBJ databases">
        <authorList>
            <person name="Daric V."/>
            <person name="Darras S."/>
        </authorList>
    </citation>
    <scope>NUCLEOTIDE SEQUENCE [LARGE SCALE GENOMIC DNA]</scope>
</reference>
<feature type="compositionally biased region" description="Polar residues" evidence="1">
    <location>
        <begin position="1"/>
        <end position="18"/>
    </location>
</feature>
<organism evidence="2 3">
    <name type="scientific">Clavelina lepadiformis</name>
    <name type="common">Light-bulb sea squirt</name>
    <name type="synonym">Ascidia lepadiformis</name>
    <dbReference type="NCBI Taxonomy" id="159417"/>
    <lineage>
        <taxon>Eukaryota</taxon>
        <taxon>Metazoa</taxon>
        <taxon>Chordata</taxon>
        <taxon>Tunicata</taxon>
        <taxon>Ascidiacea</taxon>
        <taxon>Aplousobranchia</taxon>
        <taxon>Clavelinidae</taxon>
        <taxon>Clavelina</taxon>
    </lineage>
</organism>
<keyword evidence="3" id="KW-1185">Reference proteome</keyword>
<dbReference type="EMBL" id="CAWYQH010000110">
    <property type="protein sequence ID" value="CAK8689818.1"/>
    <property type="molecule type" value="Genomic_DNA"/>
</dbReference>
<name>A0ABP0GEF8_CLALP</name>
<protein>
    <submittedName>
        <fullName evidence="2">Uncharacterized protein</fullName>
    </submittedName>
</protein>
<accession>A0ABP0GEF8</accession>
<comment type="caution">
    <text evidence="2">The sequence shown here is derived from an EMBL/GenBank/DDBJ whole genome shotgun (WGS) entry which is preliminary data.</text>
</comment>
<evidence type="ECO:0000313" key="2">
    <source>
        <dbReference type="EMBL" id="CAK8689818.1"/>
    </source>
</evidence>
<evidence type="ECO:0000313" key="3">
    <source>
        <dbReference type="Proteomes" id="UP001642483"/>
    </source>
</evidence>
<evidence type="ECO:0000256" key="1">
    <source>
        <dbReference type="SAM" id="MobiDB-lite"/>
    </source>
</evidence>